<gene>
    <name evidence="10" type="ORF">SAMN05660299_01309</name>
</gene>
<dbReference type="PANTHER" id="PTHR30614:SF0">
    <property type="entry name" value="L-CYSTINE TRANSPORT SYSTEM PERMEASE PROTEIN TCYL"/>
    <property type="match status" value="1"/>
</dbReference>
<dbReference type="InterPro" id="IPR035906">
    <property type="entry name" value="MetI-like_sf"/>
</dbReference>
<feature type="domain" description="ABC transmembrane type-1" evidence="9">
    <location>
        <begin position="15"/>
        <end position="204"/>
    </location>
</feature>
<keyword evidence="3" id="KW-1003">Cell membrane</keyword>
<keyword evidence="6 8" id="KW-1133">Transmembrane helix</keyword>
<evidence type="ECO:0000256" key="6">
    <source>
        <dbReference type="ARBA" id="ARBA00022989"/>
    </source>
</evidence>
<organism evidence="10 11">
    <name type="scientific">Megasphaera paucivorans</name>
    <dbReference type="NCBI Taxonomy" id="349095"/>
    <lineage>
        <taxon>Bacteria</taxon>
        <taxon>Bacillati</taxon>
        <taxon>Bacillota</taxon>
        <taxon>Negativicutes</taxon>
        <taxon>Veillonellales</taxon>
        <taxon>Veillonellaceae</taxon>
        <taxon>Megasphaera</taxon>
    </lineage>
</organism>
<name>A0A1G9V3E0_9FIRM</name>
<dbReference type="Pfam" id="PF00528">
    <property type="entry name" value="BPD_transp_1"/>
    <property type="match status" value="1"/>
</dbReference>
<evidence type="ECO:0000256" key="1">
    <source>
        <dbReference type="ARBA" id="ARBA00004651"/>
    </source>
</evidence>
<keyword evidence="11" id="KW-1185">Reference proteome</keyword>
<evidence type="ECO:0000256" key="8">
    <source>
        <dbReference type="RuleBase" id="RU363032"/>
    </source>
</evidence>
<keyword evidence="5" id="KW-0029">Amino-acid transport</keyword>
<dbReference type="AlphaFoldDB" id="A0A1G9V3E0"/>
<accession>A0A1G9V3E0</accession>
<comment type="subcellular location">
    <subcellularLocation>
        <location evidence="1 8">Cell membrane</location>
        <topology evidence="1 8">Multi-pass membrane protein</topology>
    </subcellularLocation>
</comment>
<dbReference type="NCBIfam" id="TIGR01726">
    <property type="entry name" value="HEQRo_perm_3TM"/>
    <property type="match status" value="1"/>
</dbReference>
<dbReference type="InterPro" id="IPR043429">
    <property type="entry name" value="ArtM/GltK/GlnP/TcyL/YhdX-like"/>
</dbReference>
<evidence type="ECO:0000313" key="11">
    <source>
        <dbReference type="Proteomes" id="UP000199309"/>
    </source>
</evidence>
<sequence>MDYLLNIVPAVAVGLQITLKIFVITIVLSLPLGIFMALARISELTPLRKFMGAYIYVMRGTPLMLQILFIYYGLPFIIEGLRLPDFPAAIIAFVFNYAAYFAEIFRGGIQSIERGQYEGAKVLGLTYVQTMRRIILPQVVKRVLPPIANETINLLKDTSLVYILAMNDILRITRSIVQRDFDTTAFIVAALFYLFFTFILTKIFSYLEARYAVYDE</sequence>
<dbReference type="GO" id="GO:0022857">
    <property type="term" value="F:transmembrane transporter activity"/>
    <property type="evidence" value="ECO:0007669"/>
    <property type="project" value="InterPro"/>
</dbReference>
<evidence type="ECO:0000256" key="2">
    <source>
        <dbReference type="ARBA" id="ARBA00022448"/>
    </source>
</evidence>
<evidence type="ECO:0000313" key="10">
    <source>
        <dbReference type="EMBL" id="SDM66345.1"/>
    </source>
</evidence>
<keyword evidence="4 8" id="KW-0812">Transmembrane</keyword>
<evidence type="ECO:0000259" key="9">
    <source>
        <dbReference type="PROSITE" id="PS50928"/>
    </source>
</evidence>
<feature type="transmembrane region" description="Helical" evidence="8">
    <location>
        <begin position="184"/>
        <end position="207"/>
    </location>
</feature>
<dbReference type="RefSeq" id="WP_091649598.1">
    <property type="nucleotide sequence ID" value="NZ_FNHQ01000011.1"/>
</dbReference>
<dbReference type="PANTHER" id="PTHR30614">
    <property type="entry name" value="MEMBRANE COMPONENT OF AMINO ACID ABC TRANSPORTER"/>
    <property type="match status" value="1"/>
</dbReference>
<dbReference type="Proteomes" id="UP000199309">
    <property type="component" value="Unassembled WGS sequence"/>
</dbReference>
<reference evidence="10 11" key="1">
    <citation type="submission" date="2016-10" db="EMBL/GenBank/DDBJ databases">
        <authorList>
            <person name="de Groot N.N."/>
        </authorList>
    </citation>
    <scope>NUCLEOTIDE SEQUENCE [LARGE SCALE GENOMIC DNA]</scope>
    <source>
        <strain evidence="10 11">DSM 16981</strain>
    </source>
</reference>
<dbReference type="GO" id="GO:0006865">
    <property type="term" value="P:amino acid transport"/>
    <property type="evidence" value="ECO:0007669"/>
    <property type="project" value="UniProtKB-KW"/>
</dbReference>
<comment type="similarity">
    <text evidence="8">Belongs to the binding-protein-dependent transport system permease family.</text>
</comment>
<dbReference type="InterPro" id="IPR000515">
    <property type="entry name" value="MetI-like"/>
</dbReference>
<dbReference type="FunFam" id="1.10.3720.10:FF:000006">
    <property type="entry name" value="Glutamate/aspartate ABC transporter, permease protein GltK"/>
    <property type="match status" value="1"/>
</dbReference>
<evidence type="ECO:0000256" key="4">
    <source>
        <dbReference type="ARBA" id="ARBA00022692"/>
    </source>
</evidence>
<proteinExistence type="inferred from homology"/>
<dbReference type="SUPFAM" id="SSF161098">
    <property type="entry name" value="MetI-like"/>
    <property type="match status" value="1"/>
</dbReference>
<keyword evidence="2 8" id="KW-0813">Transport</keyword>
<evidence type="ECO:0000256" key="3">
    <source>
        <dbReference type="ARBA" id="ARBA00022475"/>
    </source>
</evidence>
<feature type="transmembrane region" description="Helical" evidence="8">
    <location>
        <begin position="53"/>
        <end position="74"/>
    </location>
</feature>
<keyword evidence="7 8" id="KW-0472">Membrane</keyword>
<dbReference type="PROSITE" id="PS50928">
    <property type="entry name" value="ABC_TM1"/>
    <property type="match status" value="1"/>
</dbReference>
<dbReference type="STRING" id="349095.SAMN05660299_01309"/>
<dbReference type="Gene3D" id="1.10.3720.10">
    <property type="entry name" value="MetI-like"/>
    <property type="match status" value="1"/>
</dbReference>
<protein>
    <submittedName>
        <fullName evidence="10">Polar amino acid transport system permease protein</fullName>
    </submittedName>
</protein>
<dbReference type="GO" id="GO:0043190">
    <property type="term" value="C:ATP-binding cassette (ABC) transporter complex"/>
    <property type="evidence" value="ECO:0007669"/>
    <property type="project" value="InterPro"/>
</dbReference>
<evidence type="ECO:0000256" key="5">
    <source>
        <dbReference type="ARBA" id="ARBA00022970"/>
    </source>
</evidence>
<dbReference type="InterPro" id="IPR010065">
    <property type="entry name" value="AA_ABC_transptr_permease_3TM"/>
</dbReference>
<feature type="transmembrane region" description="Helical" evidence="8">
    <location>
        <begin position="86"/>
        <end position="105"/>
    </location>
</feature>
<dbReference type="CDD" id="cd06261">
    <property type="entry name" value="TM_PBP2"/>
    <property type="match status" value="1"/>
</dbReference>
<feature type="transmembrane region" description="Helical" evidence="8">
    <location>
        <begin position="20"/>
        <end position="41"/>
    </location>
</feature>
<evidence type="ECO:0000256" key="7">
    <source>
        <dbReference type="ARBA" id="ARBA00023136"/>
    </source>
</evidence>
<dbReference type="OrthoDB" id="9811552at2"/>
<dbReference type="EMBL" id="FNHQ01000011">
    <property type="protein sequence ID" value="SDM66345.1"/>
    <property type="molecule type" value="Genomic_DNA"/>
</dbReference>